<dbReference type="InterPro" id="IPR002645">
    <property type="entry name" value="STAS_dom"/>
</dbReference>
<evidence type="ECO:0000259" key="2">
    <source>
        <dbReference type="PROSITE" id="PS50801"/>
    </source>
</evidence>
<reference evidence="3 4" key="1">
    <citation type="submission" date="2024-08" db="EMBL/GenBank/DDBJ databases">
        <title>Genome sequence of Streptomyces aureus CACIA-1.46HGO.</title>
        <authorList>
            <person name="Evangelista-Martinez Z."/>
        </authorList>
    </citation>
    <scope>NUCLEOTIDE SEQUENCE [LARGE SCALE GENOMIC DNA]</scope>
    <source>
        <strain evidence="3 4">CACIA-1.46HGO</strain>
    </source>
</reference>
<evidence type="ECO:0000313" key="4">
    <source>
        <dbReference type="Proteomes" id="UP001571476"/>
    </source>
</evidence>
<dbReference type="Gene3D" id="3.30.750.24">
    <property type="entry name" value="STAS domain"/>
    <property type="match status" value="1"/>
</dbReference>
<dbReference type="SUPFAM" id="SSF52091">
    <property type="entry name" value="SpoIIaa-like"/>
    <property type="match status" value="1"/>
</dbReference>
<organism evidence="3 4">
    <name type="scientific">Streptomyces aureus</name>
    <dbReference type="NCBI Taxonomy" id="193461"/>
    <lineage>
        <taxon>Bacteria</taxon>
        <taxon>Bacillati</taxon>
        <taxon>Actinomycetota</taxon>
        <taxon>Actinomycetes</taxon>
        <taxon>Kitasatosporales</taxon>
        <taxon>Streptomycetaceae</taxon>
        <taxon>Streptomyces</taxon>
    </lineage>
</organism>
<keyword evidence="4" id="KW-1185">Reference proteome</keyword>
<dbReference type="EMBL" id="JBGOSP010000068">
    <property type="protein sequence ID" value="MFA3843628.1"/>
    <property type="molecule type" value="Genomic_DNA"/>
</dbReference>
<evidence type="ECO:0000256" key="1">
    <source>
        <dbReference type="SAM" id="MobiDB-lite"/>
    </source>
</evidence>
<dbReference type="Pfam" id="PF01740">
    <property type="entry name" value="STAS"/>
    <property type="match status" value="1"/>
</dbReference>
<dbReference type="InterPro" id="IPR036513">
    <property type="entry name" value="STAS_dom_sf"/>
</dbReference>
<dbReference type="PROSITE" id="PS50801">
    <property type="entry name" value="STAS"/>
    <property type="match status" value="1"/>
</dbReference>
<dbReference type="RefSeq" id="WP_326715401.1">
    <property type="nucleotide sequence ID" value="NZ_BAAAKQ010000151.1"/>
</dbReference>
<dbReference type="CDD" id="cd07043">
    <property type="entry name" value="STAS_anti-anti-sigma_factors"/>
    <property type="match status" value="1"/>
</dbReference>
<gene>
    <name evidence="3" type="ORF">ACEG43_47365</name>
</gene>
<accession>A0ABV4T2P7</accession>
<proteinExistence type="predicted"/>
<name>A0ABV4T2P7_9ACTN</name>
<sequence>MTTPPPDHLRLTRVDTEDRVRIELDGDLDHYTADHLVNEATAQLSTRPGLRNLHLHCGGLGVIDSTGLSALLMINRRTAAVGVRLHLEDRPANLDRLLHLTGTLDHLTAPPTVGAAKRSTHEEEDTALRPTRPGAGT</sequence>
<comment type="caution">
    <text evidence="3">The sequence shown here is derived from an EMBL/GenBank/DDBJ whole genome shotgun (WGS) entry which is preliminary data.</text>
</comment>
<evidence type="ECO:0000313" key="3">
    <source>
        <dbReference type="EMBL" id="MFA3843628.1"/>
    </source>
</evidence>
<feature type="region of interest" description="Disordered" evidence="1">
    <location>
        <begin position="109"/>
        <end position="137"/>
    </location>
</feature>
<protein>
    <submittedName>
        <fullName evidence="3">STAS domain-containing protein</fullName>
    </submittedName>
</protein>
<dbReference type="Proteomes" id="UP001571476">
    <property type="component" value="Unassembled WGS sequence"/>
</dbReference>
<feature type="domain" description="STAS" evidence="2">
    <location>
        <begin position="22"/>
        <end position="131"/>
    </location>
</feature>